<keyword evidence="2" id="KW-1185">Reference proteome</keyword>
<dbReference type="OrthoDB" id="10306162at2759"/>
<dbReference type="VEuPathDB" id="MicrosporidiaDB:H312_02446"/>
<feature type="non-terminal residue" evidence="1">
    <location>
        <position position="1"/>
    </location>
</feature>
<protein>
    <submittedName>
        <fullName evidence="1">Uncharacterized protein</fullName>
    </submittedName>
</protein>
<evidence type="ECO:0000313" key="2">
    <source>
        <dbReference type="Proteomes" id="UP000030655"/>
    </source>
</evidence>
<dbReference type="AlphaFoldDB" id="A0A059EZI6"/>
<gene>
    <name evidence="1" type="ORF">H312_02446</name>
</gene>
<reference evidence="1 2" key="2">
    <citation type="submission" date="2014-03" db="EMBL/GenBank/DDBJ databases">
        <title>The Genome Sequence of Anncaliia algerae insect isolate PRA339.</title>
        <authorList>
            <consortium name="The Broad Institute Genome Sequencing Platform"/>
            <consortium name="The Broad Institute Genome Sequencing Center for Infectious Disease"/>
            <person name="Cuomo C."/>
            <person name="Becnel J."/>
            <person name="Sanscrainte N."/>
            <person name="Walker B."/>
            <person name="Young S.K."/>
            <person name="Zeng Q."/>
            <person name="Gargeya S."/>
            <person name="Fitzgerald M."/>
            <person name="Haas B."/>
            <person name="Abouelleil A."/>
            <person name="Alvarado L."/>
            <person name="Arachchi H.M."/>
            <person name="Berlin A.M."/>
            <person name="Chapman S.B."/>
            <person name="Dewar J."/>
            <person name="Goldberg J."/>
            <person name="Griggs A."/>
            <person name="Gujja S."/>
            <person name="Hansen M."/>
            <person name="Howarth C."/>
            <person name="Imamovic A."/>
            <person name="Larimer J."/>
            <person name="McCowan C."/>
            <person name="Murphy C."/>
            <person name="Neiman D."/>
            <person name="Pearson M."/>
            <person name="Priest M."/>
            <person name="Roberts A."/>
            <person name="Saif S."/>
            <person name="Shea T."/>
            <person name="Sisk P."/>
            <person name="Sykes S."/>
            <person name="Wortman J."/>
            <person name="Nusbaum C."/>
            <person name="Birren B."/>
        </authorList>
    </citation>
    <scope>NUCLEOTIDE SEQUENCE [LARGE SCALE GENOMIC DNA]</scope>
    <source>
        <strain evidence="1 2">PRA339</strain>
    </source>
</reference>
<dbReference type="STRING" id="1288291.A0A059EZI6"/>
<evidence type="ECO:0000313" key="1">
    <source>
        <dbReference type="EMBL" id="KCZ80144.1"/>
    </source>
</evidence>
<dbReference type="EMBL" id="KK365200">
    <property type="protein sequence ID" value="KCZ80144.1"/>
    <property type="molecule type" value="Genomic_DNA"/>
</dbReference>
<reference evidence="2" key="1">
    <citation type="submission" date="2013-02" db="EMBL/GenBank/DDBJ databases">
        <authorList>
            <consortium name="The Broad Institute Genome Sequencing Platform"/>
            <person name="Cuomo C."/>
            <person name="Becnel J."/>
            <person name="Sanscrainte N."/>
            <person name="Walker B."/>
            <person name="Young S.K."/>
            <person name="Zeng Q."/>
            <person name="Gargeya S."/>
            <person name="Fitzgerald M."/>
            <person name="Haas B."/>
            <person name="Abouelleil A."/>
            <person name="Alvarado L."/>
            <person name="Arachchi H.M."/>
            <person name="Berlin A.M."/>
            <person name="Chapman S.B."/>
            <person name="Dewar J."/>
            <person name="Goldberg J."/>
            <person name="Griggs A."/>
            <person name="Gujja S."/>
            <person name="Hansen M."/>
            <person name="Howarth C."/>
            <person name="Imamovic A."/>
            <person name="Larimer J."/>
            <person name="McCowan C."/>
            <person name="Murphy C."/>
            <person name="Neiman D."/>
            <person name="Pearson M."/>
            <person name="Priest M."/>
            <person name="Roberts A."/>
            <person name="Saif S."/>
            <person name="Shea T."/>
            <person name="Sisk P."/>
            <person name="Sykes S."/>
            <person name="Wortman J."/>
            <person name="Nusbaum C."/>
            <person name="Birren B."/>
        </authorList>
    </citation>
    <scope>NUCLEOTIDE SEQUENCE [LARGE SCALE GENOMIC DNA]</scope>
    <source>
        <strain evidence="2">PRA339</strain>
    </source>
</reference>
<organism evidence="1 2">
    <name type="scientific">Anncaliia algerae PRA339</name>
    <dbReference type="NCBI Taxonomy" id="1288291"/>
    <lineage>
        <taxon>Eukaryota</taxon>
        <taxon>Fungi</taxon>
        <taxon>Fungi incertae sedis</taxon>
        <taxon>Microsporidia</taxon>
        <taxon>Tubulinosematoidea</taxon>
        <taxon>Tubulinosematidae</taxon>
        <taxon>Anncaliia</taxon>
    </lineage>
</organism>
<dbReference type="HOGENOM" id="CLU_030163_0_0_1"/>
<proteinExistence type="predicted"/>
<name>A0A059EZI6_9MICR</name>
<dbReference type="Proteomes" id="UP000030655">
    <property type="component" value="Unassembled WGS sequence"/>
</dbReference>
<accession>A0A059EZI6</accession>
<sequence>YLENLKIKLYHYMWYFFSPTSSTYAKGHAEYGAGQKEKETENVKTQLKNIHFAYETDPQEKKSRKNSIKFIKNYPEYFGHLFFNYKQIFSVLKMLESKGDIFREIRFGNDNTLKYLFNLIKGKNALHDTSVDFCRYSYRLLFEILKLNSHDLNDNPNLFFQALLEHCLQAELCSIALQHQKSYKIVKFYQNIAFSYKSLLSSKFIESFCIIRRVNKKYVITPYSFTDYKNVRLRRTRNGNHTLEIYPEDIKETITYHIGEKSKEELMTASVIHVPDIIVMFYDYRKVFGQEYKLKLKSFRLPNTILEVFDSTSPKNPIAEYKFDSLYSVNNENTTHNVFVNEGNTVELYKNGSKIDRTVHNAFPRGRTPYVPNVLICAKTRQREPEKGYIRGVLERFNPLYR</sequence>